<evidence type="ECO:0000313" key="2">
    <source>
        <dbReference type="EMBL" id="MCW8336745.1"/>
    </source>
</evidence>
<comment type="caution">
    <text evidence="2">The sequence shown here is derived from an EMBL/GenBank/DDBJ whole genome shotgun (WGS) entry which is preliminary data.</text>
</comment>
<sequence length="186" mass="20925">MSDALPSNRPSLGYEVKHSLCNSHGRRQFAEVLAQFPEEVEQVLTWYGTIWQQDEEATRLNLDAKQRLAWHKKHSLPTMETIRSWGETELTLGNVEENSGLGKAISYFNKHYDGLTAFCHLEGGQLDNNKAEQALKLVARNRKNAMFHKTQAGASIGDVVMGMIATAAETGVNVLDYFNTVQRYPQ</sequence>
<dbReference type="PANTHER" id="PTHR33678">
    <property type="entry name" value="BLL1576 PROTEIN"/>
    <property type="match status" value="1"/>
</dbReference>
<organism evidence="2 3">
    <name type="scientific">Vibrio paucivorans</name>
    <dbReference type="NCBI Taxonomy" id="2829489"/>
    <lineage>
        <taxon>Bacteria</taxon>
        <taxon>Pseudomonadati</taxon>
        <taxon>Pseudomonadota</taxon>
        <taxon>Gammaproteobacteria</taxon>
        <taxon>Vibrionales</taxon>
        <taxon>Vibrionaceae</taxon>
        <taxon>Vibrio</taxon>
    </lineage>
</organism>
<evidence type="ECO:0000259" key="1">
    <source>
        <dbReference type="Pfam" id="PF03050"/>
    </source>
</evidence>
<dbReference type="RefSeq" id="WP_265689792.1">
    <property type="nucleotide sequence ID" value="NZ_JAKRRX010000392.1"/>
</dbReference>
<protein>
    <submittedName>
        <fullName evidence="2">Transposase</fullName>
    </submittedName>
</protein>
<name>A0A9X3HUD6_9VIBR</name>
<evidence type="ECO:0000313" key="3">
    <source>
        <dbReference type="Proteomes" id="UP001155586"/>
    </source>
</evidence>
<dbReference type="AlphaFoldDB" id="A0A9X3HUD6"/>
<dbReference type="InterPro" id="IPR052344">
    <property type="entry name" value="Transposase-related"/>
</dbReference>
<proteinExistence type="predicted"/>
<dbReference type="Pfam" id="PF03050">
    <property type="entry name" value="DDE_Tnp_IS66"/>
    <property type="match status" value="1"/>
</dbReference>
<dbReference type="InterPro" id="IPR004291">
    <property type="entry name" value="Transposase_IS66_central"/>
</dbReference>
<dbReference type="EMBL" id="JAKRRX010000392">
    <property type="protein sequence ID" value="MCW8336745.1"/>
    <property type="molecule type" value="Genomic_DNA"/>
</dbReference>
<gene>
    <name evidence="2" type="ORF">MD483_23365</name>
</gene>
<feature type="domain" description="Transposase IS66 central" evidence="1">
    <location>
        <begin position="15"/>
        <end position="155"/>
    </location>
</feature>
<reference evidence="2" key="1">
    <citation type="submission" date="2022-02" db="EMBL/GenBank/DDBJ databases">
        <title>Vibrio sp. nov., a new bacterium isolated from Bohai sea, China.</title>
        <authorList>
            <person name="Yuan Y."/>
        </authorList>
    </citation>
    <scope>NUCLEOTIDE SEQUENCE</scope>
    <source>
        <strain evidence="2">DBSS07</strain>
    </source>
</reference>
<keyword evidence="3" id="KW-1185">Reference proteome</keyword>
<dbReference type="Proteomes" id="UP001155586">
    <property type="component" value="Unassembled WGS sequence"/>
</dbReference>
<feature type="non-terminal residue" evidence="2">
    <location>
        <position position="186"/>
    </location>
</feature>
<accession>A0A9X3HUD6</accession>